<evidence type="ECO:0000256" key="1">
    <source>
        <dbReference type="SAM" id="MobiDB-lite"/>
    </source>
</evidence>
<dbReference type="Pfam" id="PF22562">
    <property type="entry name" value="UBA_7"/>
    <property type="match status" value="1"/>
</dbReference>
<feature type="region of interest" description="Disordered" evidence="1">
    <location>
        <begin position="86"/>
        <end position="142"/>
    </location>
</feature>
<dbReference type="AlphaFoldDB" id="A0A5N6PHC8"/>
<feature type="compositionally biased region" description="Basic and acidic residues" evidence="1">
    <location>
        <begin position="96"/>
        <end position="127"/>
    </location>
</feature>
<name>A0A5N6PHC8_9ASTR</name>
<protein>
    <recommendedName>
        <fullName evidence="2">UBA domain-containing protein</fullName>
    </recommendedName>
</protein>
<dbReference type="InterPro" id="IPR009060">
    <property type="entry name" value="UBA-like_sf"/>
</dbReference>
<dbReference type="PANTHER" id="PTHR35294:SF1">
    <property type="entry name" value="OS05G0409000 PROTEIN"/>
    <property type="match status" value="1"/>
</dbReference>
<organism evidence="3 4">
    <name type="scientific">Mikania micrantha</name>
    <name type="common">bitter vine</name>
    <dbReference type="NCBI Taxonomy" id="192012"/>
    <lineage>
        <taxon>Eukaryota</taxon>
        <taxon>Viridiplantae</taxon>
        <taxon>Streptophyta</taxon>
        <taxon>Embryophyta</taxon>
        <taxon>Tracheophyta</taxon>
        <taxon>Spermatophyta</taxon>
        <taxon>Magnoliopsida</taxon>
        <taxon>eudicotyledons</taxon>
        <taxon>Gunneridae</taxon>
        <taxon>Pentapetalae</taxon>
        <taxon>asterids</taxon>
        <taxon>campanulids</taxon>
        <taxon>Asterales</taxon>
        <taxon>Asteraceae</taxon>
        <taxon>Asteroideae</taxon>
        <taxon>Heliantheae alliance</taxon>
        <taxon>Eupatorieae</taxon>
        <taxon>Mikania</taxon>
    </lineage>
</organism>
<feature type="region of interest" description="Disordered" evidence="1">
    <location>
        <begin position="482"/>
        <end position="513"/>
    </location>
</feature>
<sequence length="666" mass="72583">MAPASKSKSKDKRALGKDPQKPSINSTSNANAGVPGSGYNPLLGTFHALDTAPVSTALPIQTNGRSRNIDDTEDHNWIMGIEYDSSSNNGSWSGESEDHKDKASQVSTRHDTALEVDNDKRERIRQKNERKHQRQKERRAQELHEKCSGYLMSRKLETLAQQLVAMGFSSERATMALILNEGRVEQSVAWLFEGGEDSNNQQEHNNIDGSGNLKIDISEELVQIAEMEIKFKCSKQEIERAIVACEGDLEQAVEALKVQKQEQPPVIVPKNDEETGVFSTLGNIKVLSTSKMISKAISIHQKTDEKYLNYDCTKSAVTVGLTSTDPEIKSFQLLRKVPPNSDLTKQQQVDTPSVEMRWPVTVGRSNSSPSVSYPLASPLQAASAPASTEPRYTNLATELKNLQLGSVQEPVIVMQRSKSKIIPSSVSTPSSSSDWHPNVGDQLMNMNVNANTKGFSHGPTTTRSFNSSNLGNMVNNAQLYDPFHHPQQHQSPSHQQYASSSGPFDHFSHQGPMNQFNGGMWNRTVGSTTTPTLAAASSLGLFSGLGSNGSSGPSSPVDWNACDLLQFDYANIDWSLDRLPQPPSSPSRPNCMWMGSGQGGGKTAMRPPTGAMLNGNNGFLFGLHSDGVGVMGSKGSVGGSREWASPFEEKELFSFPRQFVSSPSLL</sequence>
<comment type="caution">
    <text evidence="3">The sequence shown here is derived from an EMBL/GenBank/DDBJ whole genome shotgun (WGS) entry which is preliminary data.</text>
</comment>
<reference evidence="3 4" key="1">
    <citation type="submission" date="2019-05" db="EMBL/GenBank/DDBJ databases">
        <title>Mikania micrantha, genome provides insights into the molecular mechanism of rapid growth.</title>
        <authorList>
            <person name="Liu B."/>
        </authorList>
    </citation>
    <scope>NUCLEOTIDE SEQUENCE [LARGE SCALE GENOMIC DNA]</scope>
    <source>
        <strain evidence="3">NLD-2019</strain>
        <tissue evidence="3">Leaf</tissue>
    </source>
</reference>
<gene>
    <name evidence="3" type="ORF">E3N88_08031</name>
</gene>
<feature type="compositionally biased region" description="Basic residues" evidence="1">
    <location>
        <begin position="128"/>
        <end position="137"/>
    </location>
</feature>
<dbReference type="PANTHER" id="PTHR35294">
    <property type="entry name" value="UBIQUITIN-ASSOCIATED/TRANSLATION ELONGATION FACTOR EF1B PROTEIN"/>
    <property type="match status" value="1"/>
</dbReference>
<feature type="region of interest" description="Disordered" evidence="1">
    <location>
        <begin position="1"/>
        <end position="36"/>
    </location>
</feature>
<dbReference type="SUPFAM" id="SSF46934">
    <property type="entry name" value="UBA-like"/>
    <property type="match status" value="1"/>
</dbReference>
<dbReference type="Gene3D" id="1.10.8.10">
    <property type="entry name" value="DNA helicase RuvA subunit, C-terminal domain"/>
    <property type="match status" value="1"/>
</dbReference>
<evidence type="ECO:0000259" key="2">
    <source>
        <dbReference type="PROSITE" id="PS50030"/>
    </source>
</evidence>
<feature type="compositionally biased region" description="Polar residues" evidence="1">
    <location>
        <begin position="22"/>
        <end position="31"/>
    </location>
</feature>
<keyword evidence="4" id="KW-1185">Reference proteome</keyword>
<evidence type="ECO:0000313" key="3">
    <source>
        <dbReference type="EMBL" id="KAD6453326.1"/>
    </source>
</evidence>
<accession>A0A5N6PHC8</accession>
<feature type="compositionally biased region" description="Low complexity" evidence="1">
    <location>
        <begin position="488"/>
        <end position="501"/>
    </location>
</feature>
<proteinExistence type="predicted"/>
<dbReference type="EMBL" id="SZYD01000004">
    <property type="protein sequence ID" value="KAD6453326.1"/>
    <property type="molecule type" value="Genomic_DNA"/>
</dbReference>
<dbReference type="PROSITE" id="PS50030">
    <property type="entry name" value="UBA"/>
    <property type="match status" value="1"/>
</dbReference>
<feature type="domain" description="UBA" evidence="2">
    <location>
        <begin position="142"/>
        <end position="194"/>
    </location>
</feature>
<evidence type="ECO:0000313" key="4">
    <source>
        <dbReference type="Proteomes" id="UP000326396"/>
    </source>
</evidence>
<dbReference type="Proteomes" id="UP000326396">
    <property type="component" value="Linkage Group LG12"/>
</dbReference>
<dbReference type="OrthoDB" id="515654at2759"/>
<dbReference type="InterPro" id="IPR015940">
    <property type="entry name" value="UBA"/>
</dbReference>